<feature type="compositionally biased region" description="Basic residues" evidence="1">
    <location>
        <begin position="81"/>
        <end position="91"/>
    </location>
</feature>
<evidence type="ECO:0000313" key="2">
    <source>
        <dbReference type="EMBL" id="MPC44031.1"/>
    </source>
</evidence>
<proteinExistence type="predicted"/>
<sequence length="126" mass="13619">MGQECTCSVSGQPAAPLQTEQARPGRSTPHEAKACHEQGQTSMGRPPTCPRTHWAPAGKRKRGSGNPHRAVLKGVRTPQKNARHHPSHRSHGQTDCSPPATRSRHLVHAGRGAAPTYGVLRRSLKH</sequence>
<evidence type="ECO:0000256" key="1">
    <source>
        <dbReference type="SAM" id="MobiDB-lite"/>
    </source>
</evidence>
<dbReference type="AlphaFoldDB" id="A0A5B7FA08"/>
<dbReference type="EMBL" id="VSRR010006091">
    <property type="protein sequence ID" value="MPC44031.1"/>
    <property type="molecule type" value="Genomic_DNA"/>
</dbReference>
<keyword evidence="3" id="KW-1185">Reference proteome</keyword>
<name>A0A5B7FA08_PORTR</name>
<feature type="compositionally biased region" description="Polar residues" evidence="1">
    <location>
        <begin position="1"/>
        <end position="11"/>
    </location>
</feature>
<comment type="caution">
    <text evidence="2">The sequence shown here is derived from an EMBL/GenBank/DDBJ whole genome shotgun (WGS) entry which is preliminary data.</text>
</comment>
<organism evidence="2 3">
    <name type="scientific">Portunus trituberculatus</name>
    <name type="common">Swimming crab</name>
    <name type="synonym">Neptunus trituberculatus</name>
    <dbReference type="NCBI Taxonomy" id="210409"/>
    <lineage>
        <taxon>Eukaryota</taxon>
        <taxon>Metazoa</taxon>
        <taxon>Ecdysozoa</taxon>
        <taxon>Arthropoda</taxon>
        <taxon>Crustacea</taxon>
        <taxon>Multicrustacea</taxon>
        <taxon>Malacostraca</taxon>
        <taxon>Eumalacostraca</taxon>
        <taxon>Eucarida</taxon>
        <taxon>Decapoda</taxon>
        <taxon>Pleocyemata</taxon>
        <taxon>Brachyura</taxon>
        <taxon>Eubrachyura</taxon>
        <taxon>Portunoidea</taxon>
        <taxon>Portunidae</taxon>
        <taxon>Portuninae</taxon>
        <taxon>Portunus</taxon>
    </lineage>
</organism>
<reference evidence="2 3" key="1">
    <citation type="submission" date="2019-05" db="EMBL/GenBank/DDBJ databases">
        <title>Another draft genome of Portunus trituberculatus and its Hox gene families provides insights of decapod evolution.</title>
        <authorList>
            <person name="Jeong J.-H."/>
            <person name="Song I."/>
            <person name="Kim S."/>
            <person name="Choi T."/>
            <person name="Kim D."/>
            <person name="Ryu S."/>
            <person name="Kim W."/>
        </authorList>
    </citation>
    <scope>NUCLEOTIDE SEQUENCE [LARGE SCALE GENOMIC DNA]</scope>
    <source>
        <tissue evidence="2">Muscle</tissue>
    </source>
</reference>
<dbReference type="Proteomes" id="UP000324222">
    <property type="component" value="Unassembled WGS sequence"/>
</dbReference>
<feature type="region of interest" description="Disordered" evidence="1">
    <location>
        <begin position="1"/>
        <end position="126"/>
    </location>
</feature>
<evidence type="ECO:0000313" key="3">
    <source>
        <dbReference type="Proteomes" id="UP000324222"/>
    </source>
</evidence>
<protein>
    <submittedName>
        <fullName evidence="2">Uncharacterized protein</fullName>
    </submittedName>
</protein>
<accession>A0A5B7FA08</accession>
<gene>
    <name evidence="2" type="ORF">E2C01_037691</name>
</gene>